<dbReference type="GeneID" id="20237502"/>
<dbReference type="SMART" id="SM00194">
    <property type="entry name" value="PTPc"/>
    <property type="match status" value="1"/>
</dbReference>
<dbReference type="InterPro" id="IPR000387">
    <property type="entry name" value="Tyr_Pase_dom"/>
</dbReference>
<sequence length="763" mass="87736">MAAVSDEDQERASEEMYDKGRQEMSCVPVCGSHPLIDQDILKNKNQKVITSMNRVSVVCGHLYSDRDKSYEDKVAHRFLEEVNLFLQKQGKTPIAWGTAVKFLNARKFDPKRAIDLFIAHETIRKTEDLQDIDPSDKEIKRELTSGKFTILPHRDNSGAAVALFTARLHIPSHTTHQITLKGLVYQLDCALESLETQKHGLVFIYDMSDSKYANFDYDLSSKILSMLKGAYPARLKKVLIVTAPLWFKAPFNLLRLFVKEKLRDRVFTVDLSQLSKHLPEECIHPTLDSSRIPSHNSWLQLCYKISTNQTPDMDSFFISRKRGHNSIDYDSRSVSRSGSSDAELHISDMDSNSEASKETINEKYHHEDREKEREFDGTDSEKEVNFEKDGTLTNGKRRKTNDSNRDGRKRNSELSASEEATDDNFSVEQKKKKRPQSSGSNILDDSIHMPDDRGMTISQLVDHIKMVKRKGLFSEYAHIKMEAPSGTFLESKARHNLPKNRYTDVLAYDHSRVKLPVTEDNPDDYINANYVDGYMQKNAYISTQGPLPKTFEDFWRMVWSNQTQVIVMTTKTIERQRMKCGQYWPNEETTNEQFEEFIVYNNTIKQFQDYIETKLILHNTKTGESRNITHLQFVTWPDYGIPPATGFLNFLFHVRQTQEEATQNMGEAWQGHPRGPPIVVHCSAGIGRTGTFVTIDISLRRLEDISTVDIRETVRRIRSQRAFSIQMPDQYVFCHLAVVDHAVREGLIKEVEAMSLQSDSESD</sequence>
<gene>
    <name evidence="14" type="ORF">LOTGIDRAFT_157817</name>
</gene>
<feature type="compositionally biased region" description="Basic and acidic residues" evidence="10">
    <location>
        <begin position="400"/>
        <end position="412"/>
    </location>
</feature>
<dbReference type="GO" id="GO:0005737">
    <property type="term" value="C:cytoplasm"/>
    <property type="evidence" value="ECO:0007669"/>
    <property type="project" value="UniProtKB-SubCell"/>
</dbReference>
<keyword evidence="5" id="KW-0904">Protein phosphatase</keyword>
<dbReference type="InterPro" id="IPR016130">
    <property type="entry name" value="Tyr_Pase_AS"/>
</dbReference>
<evidence type="ECO:0000256" key="8">
    <source>
        <dbReference type="ARBA" id="ARBA00060781"/>
    </source>
</evidence>
<evidence type="ECO:0000259" key="11">
    <source>
        <dbReference type="PROSITE" id="PS50055"/>
    </source>
</evidence>
<dbReference type="SUPFAM" id="SSF46938">
    <property type="entry name" value="CRAL/TRIO N-terminal domain"/>
    <property type="match status" value="1"/>
</dbReference>
<evidence type="ECO:0000313" key="14">
    <source>
        <dbReference type="EMBL" id="ESP00543.1"/>
    </source>
</evidence>
<dbReference type="InterPro" id="IPR001251">
    <property type="entry name" value="CRAL-TRIO_dom"/>
</dbReference>
<organism evidence="14 15">
    <name type="scientific">Lottia gigantea</name>
    <name type="common">Giant owl limpet</name>
    <dbReference type="NCBI Taxonomy" id="225164"/>
    <lineage>
        <taxon>Eukaryota</taxon>
        <taxon>Metazoa</taxon>
        <taxon>Spiralia</taxon>
        <taxon>Lophotrochozoa</taxon>
        <taxon>Mollusca</taxon>
        <taxon>Gastropoda</taxon>
        <taxon>Patellogastropoda</taxon>
        <taxon>Lottioidea</taxon>
        <taxon>Lottiidae</taxon>
        <taxon>Lottia</taxon>
    </lineage>
</organism>
<feature type="region of interest" description="Disordered" evidence="10">
    <location>
        <begin position="1"/>
        <end position="20"/>
    </location>
</feature>
<dbReference type="Pfam" id="PF00650">
    <property type="entry name" value="CRAL_TRIO"/>
    <property type="match status" value="1"/>
</dbReference>
<evidence type="ECO:0000313" key="15">
    <source>
        <dbReference type="Proteomes" id="UP000030746"/>
    </source>
</evidence>
<keyword evidence="15" id="KW-1185">Reference proteome</keyword>
<evidence type="ECO:0000256" key="3">
    <source>
        <dbReference type="ARBA" id="ARBA00022490"/>
    </source>
</evidence>
<evidence type="ECO:0000256" key="1">
    <source>
        <dbReference type="ARBA" id="ARBA00004496"/>
    </source>
</evidence>
<dbReference type="PROSITE" id="PS50191">
    <property type="entry name" value="CRAL_TRIO"/>
    <property type="match status" value="1"/>
</dbReference>
<dbReference type="PROSITE" id="PS50055">
    <property type="entry name" value="TYR_PHOSPHATASE_PTP"/>
    <property type="match status" value="1"/>
</dbReference>
<reference evidence="14 15" key="1">
    <citation type="journal article" date="2013" name="Nature">
        <title>Insights into bilaterian evolution from three spiralian genomes.</title>
        <authorList>
            <person name="Simakov O."/>
            <person name="Marletaz F."/>
            <person name="Cho S.J."/>
            <person name="Edsinger-Gonzales E."/>
            <person name="Havlak P."/>
            <person name="Hellsten U."/>
            <person name="Kuo D.H."/>
            <person name="Larsson T."/>
            <person name="Lv J."/>
            <person name="Arendt D."/>
            <person name="Savage R."/>
            <person name="Osoegawa K."/>
            <person name="de Jong P."/>
            <person name="Grimwood J."/>
            <person name="Chapman J.A."/>
            <person name="Shapiro H."/>
            <person name="Aerts A."/>
            <person name="Otillar R.P."/>
            <person name="Terry A.Y."/>
            <person name="Boore J.L."/>
            <person name="Grigoriev I.V."/>
            <person name="Lindberg D.R."/>
            <person name="Seaver E.C."/>
            <person name="Weisblat D.A."/>
            <person name="Putnam N.H."/>
            <person name="Rokhsar D.S."/>
        </authorList>
    </citation>
    <scope>NUCLEOTIDE SEQUENCE [LARGE SCALE GENOMIC DNA]</scope>
</reference>
<dbReference type="PANTHER" id="PTHR19134:SF534">
    <property type="entry name" value="LD27988P"/>
    <property type="match status" value="1"/>
</dbReference>
<dbReference type="PROSITE" id="PS50056">
    <property type="entry name" value="TYR_PHOSPHATASE_2"/>
    <property type="match status" value="1"/>
</dbReference>
<keyword evidence="6" id="KW-0007">Acetylation</keyword>
<name>V4ATD6_LOTGI</name>
<accession>V4ATD6</accession>
<feature type="compositionally biased region" description="Basic and acidic residues" evidence="10">
    <location>
        <begin position="10"/>
        <end position="20"/>
    </location>
</feature>
<dbReference type="FunFam" id="3.90.190.10:FF:000026">
    <property type="entry name" value="tyrosine-protein phosphatase non-receptor type 9"/>
    <property type="match status" value="1"/>
</dbReference>
<dbReference type="GO" id="GO:0004725">
    <property type="term" value="F:protein tyrosine phosphatase activity"/>
    <property type="evidence" value="ECO:0007669"/>
    <property type="project" value="UniProtKB-EC"/>
</dbReference>
<dbReference type="HOGENOM" id="CLU_016977_1_0_1"/>
<dbReference type="STRING" id="225164.V4ATD6"/>
<comment type="function">
    <text evidence="7">Protein-tyrosine phosphatase that could participate in the transfer of hydrophobic ligands or in functions of the Golgi apparatus.</text>
</comment>
<dbReference type="EC" id="3.1.3.48" evidence="2"/>
<proteinExistence type="inferred from homology"/>
<feature type="domain" description="Tyrosine specific protein phosphatases" evidence="12">
    <location>
        <begin position="648"/>
        <end position="732"/>
    </location>
</feature>
<dbReference type="EMBL" id="KB200701">
    <property type="protein sequence ID" value="ESP00543.1"/>
    <property type="molecule type" value="Genomic_DNA"/>
</dbReference>
<evidence type="ECO:0000256" key="2">
    <source>
        <dbReference type="ARBA" id="ARBA00013064"/>
    </source>
</evidence>
<dbReference type="InterPro" id="IPR029021">
    <property type="entry name" value="Prot-tyrosine_phosphatase-like"/>
</dbReference>
<evidence type="ECO:0000256" key="5">
    <source>
        <dbReference type="ARBA" id="ARBA00022912"/>
    </source>
</evidence>
<evidence type="ECO:0000256" key="6">
    <source>
        <dbReference type="ARBA" id="ARBA00022990"/>
    </source>
</evidence>
<keyword evidence="3" id="KW-0963">Cytoplasm</keyword>
<dbReference type="CDD" id="cd00170">
    <property type="entry name" value="SEC14"/>
    <property type="match status" value="1"/>
</dbReference>
<evidence type="ECO:0000256" key="4">
    <source>
        <dbReference type="ARBA" id="ARBA00022801"/>
    </source>
</evidence>
<dbReference type="InterPro" id="IPR050348">
    <property type="entry name" value="Protein-Tyr_Phosphatase"/>
</dbReference>
<dbReference type="Pfam" id="PF00102">
    <property type="entry name" value="Y_phosphatase"/>
    <property type="match status" value="1"/>
</dbReference>
<dbReference type="RefSeq" id="XP_009048662.1">
    <property type="nucleotide sequence ID" value="XM_009050414.1"/>
</dbReference>
<dbReference type="CTD" id="20237502"/>
<dbReference type="SMART" id="SM00516">
    <property type="entry name" value="SEC14"/>
    <property type="match status" value="1"/>
</dbReference>
<dbReference type="InterPro" id="IPR036865">
    <property type="entry name" value="CRAL-TRIO_dom_sf"/>
</dbReference>
<feature type="compositionally biased region" description="Basic and acidic residues" evidence="10">
    <location>
        <begin position="355"/>
        <end position="390"/>
    </location>
</feature>
<dbReference type="SUPFAM" id="SSF52087">
    <property type="entry name" value="CRAL/TRIO domain"/>
    <property type="match status" value="1"/>
</dbReference>
<dbReference type="PROSITE" id="PS00383">
    <property type="entry name" value="TYR_PHOSPHATASE_1"/>
    <property type="match status" value="1"/>
</dbReference>
<dbReference type="Gene3D" id="3.90.190.10">
    <property type="entry name" value="Protein tyrosine phosphatase superfamily"/>
    <property type="match status" value="1"/>
</dbReference>
<dbReference type="Proteomes" id="UP000030746">
    <property type="component" value="Unassembled WGS sequence"/>
</dbReference>
<evidence type="ECO:0000259" key="12">
    <source>
        <dbReference type="PROSITE" id="PS50056"/>
    </source>
</evidence>
<dbReference type="InterPro" id="IPR000242">
    <property type="entry name" value="PTP_cat"/>
</dbReference>
<dbReference type="PANTHER" id="PTHR19134">
    <property type="entry name" value="RECEPTOR-TYPE TYROSINE-PROTEIN PHOSPHATASE"/>
    <property type="match status" value="1"/>
</dbReference>
<dbReference type="InterPro" id="IPR036273">
    <property type="entry name" value="CRAL/TRIO_N_dom_sf"/>
</dbReference>
<dbReference type="OrthoDB" id="10051650at2759"/>
<dbReference type="PRINTS" id="PR00700">
    <property type="entry name" value="PRTYPHPHTASE"/>
</dbReference>
<dbReference type="KEGG" id="lgi:LOTGIDRAFT_157817"/>
<keyword evidence="4" id="KW-0378">Hydrolase</keyword>
<comment type="similarity">
    <text evidence="8">Belongs to the protein-tyrosine phosphatase family. Non-receptor class 3 subfamily.</text>
</comment>
<evidence type="ECO:0000259" key="13">
    <source>
        <dbReference type="PROSITE" id="PS50191"/>
    </source>
</evidence>
<dbReference type="FunFam" id="3.40.525.10:FF:000005">
    <property type="entry name" value="Tyrosine-protein phosphatase non-receptor type 9"/>
    <property type="match status" value="1"/>
</dbReference>
<dbReference type="SMART" id="SM00404">
    <property type="entry name" value="PTPc_motif"/>
    <property type="match status" value="1"/>
</dbReference>
<evidence type="ECO:0000256" key="10">
    <source>
        <dbReference type="SAM" id="MobiDB-lite"/>
    </source>
</evidence>
<dbReference type="OMA" id="HMLYTAW"/>
<evidence type="ECO:0000256" key="7">
    <source>
        <dbReference type="ARBA" id="ARBA00055430"/>
    </source>
</evidence>
<feature type="domain" description="Tyrosine-protein phosphatase" evidence="11">
    <location>
        <begin position="472"/>
        <end position="741"/>
    </location>
</feature>
<feature type="domain" description="CRAL-TRIO" evidence="13">
    <location>
        <begin position="136"/>
        <end position="295"/>
    </location>
</feature>
<dbReference type="SUPFAM" id="SSF52799">
    <property type="entry name" value="(Phosphotyrosine protein) phosphatases II"/>
    <property type="match status" value="1"/>
</dbReference>
<dbReference type="AlphaFoldDB" id="V4ATD6"/>
<feature type="region of interest" description="Disordered" evidence="10">
    <location>
        <begin position="328"/>
        <end position="451"/>
    </location>
</feature>
<dbReference type="Gene3D" id="3.40.525.10">
    <property type="entry name" value="CRAL-TRIO lipid binding domain"/>
    <property type="match status" value="1"/>
</dbReference>
<evidence type="ECO:0000256" key="9">
    <source>
        <dbReference type="ARBA" id="ARBA00069781"/>
    </source>
</evidence>
<dbReference type="InterPro" id="IPR003595">
    <property type="entry name" value="Tyr_Pase_cat"/>
</dbReference>
<comment type="subcellular location">
    <subcellularLocation>
        <location evidence="1">Cytoplasm</location>
    </subcellularLocation>
</comment>
<protein>
    <recommendedName>
        <fullName evidence="9">Tyrosine-protein phosphatase non-receptor type 9</fullName>
        <ecNumber evidence="2">3.1.3.48</ecNumber>
    </recommendedName>
</protein>